<dbReference type="RefSeq" id="WP_115415663.1">
    <property type="nucleotide sequence ID" value="NZ_CP031357.1"/>
</dbReference>
<evidence type="ECO:0000256" key="1">
    <source>
        <dbReference type="SAM" id="SignalP"/>
    </source>
</evidence>
<dbReference type="EMBL" id="CP031357">
    <property type="protein sequence ID" value="AXK41475.1"/>
    <property type="molecule type" value="Genomic_DNA"/>
</dbReference>
<feature type="signal peptide" evidence="1">
    <location>
        <begin position="1"/>
        <end position="26"/>
    </location>
</feature>
<reference evidence="3" key="1">
    <citation type="submission" date="2018-07" db="EMBL/GenBank/DDBJ databases">
        <title>Genome sequence of Erythrobacter strain YH-07, an antagonistic bacterium isolated from Yellow Sea.</title>
        <authorList>
            <person name="Tang T."/>
            <person name="Liu Q."/>
            <person name="Sun X."/>
        </authorList>
    </citation>
    <scope>NUCLEOTIDE SEQUENCE [LARGE SCALE GENOMIC DNA]</scope>
    <source>
        <strain evidence="3">YH-07</strain>
    </source>
</reference>
<protein>
    <submittedName>
        <fullName evidence="2">Uncharacterized protein</fullName>
    </submittedName>
</protein>
<accession>A0A345YC23</accession>
<keyword evidence="1" id="KW-0732">Signal</keyword>
<gene>
    <name evidence="2" type="ORF">DVR09_03270</name>
</gene>
<dbReference type="Proteomes" id="UP000254508">
    <property type="component" value="Chromosome"/>
</dbReference>
<proteinExistence type="predicted"/>
<evidence type="ECO:0000313" key="3">
    <source>
        <dbReference type="Proteomes" id="UP000254508"/>
    </source>
</evidence>
<feature type="chain" id="PRO_5016651156" evidence="1">
    <location>
        <begin position="27"/>
        <end position="280"/>
    </location>
</feature>
<sequence length="280" mass="30502">MQITRYSAKTLLACAVLISVSVPGTAQDRAGAENLSYADIVDLADGAPLVLRAQIRRQATVEPERSPGLEQGFVRLYVEARTSALIAGNVPVGESLHYLVDVPLDERGRAPKLKKQEVILFARPVPDRPDQIQLVDPRAQFSYSEAFEARLRPVLSALLSPDAPPRVTGIRDALAVEGTLAGESETQLFLDTENDGPVSVTIVRRPGQAPRWGVSWTEIVDQSARAPQRDTLEWYRLACSLPDTLPGSANLSRDPRSRALASADYALVREALGACPRTRD</sequence>
<organism evidence="2 3">
    <name type="scientific">Erythrobacter aureus</name>
    <dbReference type="NCBI Taxonomy" id="2182384"/>
    <lineage>
        <taxon>Bacteria</taxon>
        <taxon>Pseudomonadati</taxon>
        <taxon>Pseudomonadota</taxon>
        <taxon>Alphaproteobacteria</taxon>
        <taxon>Sphingomonadales</taxon>
        <taxon>Erythrobacteraceae</taxon>
        <taxon>Erythrobacter/Porphyrobacter group</taxon>
        <taxon>Erythrobacter</taxon>
    </lineage>
</organism>
<dbReference type="OrthoDB" id="7406594at2"/>
<evidence type="ECO:0000313" key="2">
    <source>
        <dbReference type="EMBL" id="AXK41475.1"/>
    </source>
</evidence>
<dbReference type="AlphaFoldDB" id="A0A345YC23"/>
<name>A0A345YC23_9SPHN</name>
<keyword evidence="3" id="KW-1185">Reference proteome</keyword>
<dbReference type="KEGG" id="err:DVR09_03270"/>